<evidence type="ECO:0000313" key="4">
    <source>
        <dbReference type="Proteomes" id="UP001150641"/>
    </source>
</evidence>
<keyword evidence="4" id="KW-1185">Reference proteome</keyword>
<evidence type="ECO:0000313" key="3">
    <source>
        <dbReference type="EMBL" id="MCT4701946.1"/>
    </source>
</evidence>
<dbReference type="Gene3D" id="3.30.1450.10">
    <property type="match status" value="1"/>
</dbReference>
<feature type="signal peptide" evidence="2">
    <location>
        <begin position="1"/>
        <end position="17"/>
    </location>
</feature>
<evidence type="ECO:0008006" key="5">
    <source>
        <dbReference type="Google" id="ProtNLM"/>
    </source>
</evidence>
<dbReference type="RefSeq" id="WP_271122754.1">
    <property type="nucleotide sequence ID" value="NZ_JALHAN010000063.1"/>
</dbReference>
<evidence type="ECO:0000256" key="2">
    <source>
        <dbReference type="SAM" id="SignalP"/>
    </source>
</evidence>
<dbReference type="Proteomes" id="UP001150641">
    <property type="component" value="Unassembled WGS sequence"/>
</dbReference>
<sequence>MYKIIIALLTVSIFSVAGCSSYGNQDLKKENQATLQTKLIKNKTTKNDVIKEFGQPSSTTTSGQSEDIYLYDINNAKMSVINVIPIIGMLAGNTKTESRTLSIAFNKNGTVETWSFMSDDRNLNNGFIN</sequence>
<keyword evidence="1 2" id="KW-0732">Signal</keyword>
<dbReference type="EMBL" id="JALHAP010000076">
    <property type="protein sequence ID" value="MCT4701946.1"/>
    <property type="molecule type" value="Genomic_DNA"/>
</dbReference>
<name>A0A9X3ANH3_9ENTR</name>
<accession>A0A9X3ANH3</accession>
<gene>
    <name evidence="3" type="ORF">MUA00_09030</name>
</gene>
<dbReference type="AlphaFoldDB" id="A0A9X3ANH3"/>
<evidence type="ECO:0000256" key="1">
    <source>
        <dbReference type="ARBA" id="ARBA00022729"/>
    </source>
</evidence>
<protein>
    <recommendedName>
        <fullName evidence="5">Lipoprotein</fullName>
    </recommendedName>
</protein>
<reference evidence="3" key="1">
    <citation type="submission" date="2022-03" db="EMBL/GenBank/DDBJ databases">
        <title>Proposal of a novel genus Dryocolo and two novel species.</title>
        <authorList>
            <person name="Maddock D.W."/>
            <person name="Brady C.L."/>
            <person name="Denman S."/>
            <person name="Arnold D."/>
        </authorList>
    </citation>
    <scope>NUCLEOTIDE SEQUENCE</scope>
    <source>
        <strain evidence="3">H6W4</strain>
    </source>
</reference>
<proteinExistence type="predicted"/>
<dbReference type="PROSITE" id="PS51257">
    <property type="entry name" value="PROKAR_LIPOPROTEIN"/>
    <property type="match status" value="1"/>
</dbReference>
<dbReference type="InterPro" id="IPR037873">
    <property type="entry name" value="BamE-like"/>
</dbReference>
<feature type="chain" id="PRO_5040976794" description="Lipoprotein" evidence="2">
    <location>
        <begin position="18"/>
        <end position="129"/>
    </location>
</feature>
<organism evidence="3 4">
    <name type="scientific">Dryocola boscaweniae</name>
    <dbReference type="NCBI Taxonomy" id="2925397"/>
    <lineage>
        <taxon>Bacteria</taxon>
        <taxon>Pseudomonadati</taxon>
        <taxon>Pseudomonadota</taxon>
        <taxon>Gammaproteobacteria</taxon>
        <taxon>Enterobacterales</taxon>
        <taxon>Enterobacteriaceae</taxon>
        <taxon>Dryocola</taxon>
    </lineage>
</organism>
<comment type="caution">
    <text evidence="3">The sequence shown here is derived from an EMBL/GenBank/DDBJ whole genome shotgun (WGS) entry which is preliminary data.</text>
</comment>